<comment type="similarity">
    <text evidence="1">Belongs to the ROK (NagC/XylR) family.</text>
</comment>
<dbReference type="EMBL" id="JBJYXY010000001">
    <property type="protein sequence ID" value="MFN2974460.1"/>
    <property type="molecule type" value="Genomic_DNA"/>
</dbReference>
<dbReference type="RefSeq" id="WP_263413976.1">
    <property type="nucleotide sequence ID" value="NZ_BAABBH010000001.1"/>
</dbReference>
<evidence type="ECO:0000313" key="4">
    <source>
        <dbReference type="Proteomes" id="UP001634747"/>
    </source>
</evidence>
<organism evidence="3 4">
    <name type="scientific">Terriglobus aquaticus</name>
    <dbReference type="NCBI Taxonomy" id="940139"/>
    <lineage>
        <taxon>Bacteria</taxon>
        <taxon>Pseudomonadati</taxon>
        <taxon>Acidobacteriota</taxon>
        <taxon>Terriglobia</taxon>
        <taxon>Terriglobales</taxon>
        <taxon>Acidobacteriaceae</taxon>
        <taxon>Terriglobus</taxon>
    </lineage>
</organism>
<accession>A0ABW9KJ19</accession>
<dbReference type="InterPro" id="IPR043129">
    <property type="entry name" value="ATPase_NBD"/>
</dbReference>
<dbReference type="Proteomes" id="UP001634747">
    <property type="component" value="Unassembled WGS sequence"/>
</dbReference>
<dbReference type="PANTHER" id="PTHR18964">
    <property type="entry name" value="ROK (REPRESSOR, ORF, KINASE) FAMILY"/>
    <property type="match status" value="1"/>
</dbReference>
<dbReference type="InterPro" id="IPR036388">
    <property type="entry name" value="WH-like_DNA-bd_sf"/>
</dbReference>
<evidence type="ECO:0000256" key="1">
    <source>
        <dbReference type="ARBA" id="ARBA00006479"/>
    </source>
</evidence>
<gene>
    <name evidence="3" type="ORF">ACK2TP_01660</name>
</gene>
<evidence type="ECO:0000256" key="2">
    <source>
        <dbReference type="SAM" id="MobiDB-lite"/>
    </source>
</evidence>
<comment type="caution">
    <text evidence="3">The sequence shown here is derived from an EMBL/GenBank/DDBJ whole genome shotgun (WGS) entry which is preliminary data.</text>
</comment>
<protein>
    <submittedName>
        <fullName evidence="3">ROK family protein</fullName>
    </submittedName>
</protein>
<dbReference type="InterPro" id="IPR000600">
    <property type="entry name" value="ROK"/>
</dbReference>
<dbReference type="PANTHER" id="PTHR18964:SF149">
    <property type="entry name" value="BIFUNCTIONAL UDP-N-ACETYLGLUCOSAMINE 2-EPIMERASE_N-ACETYLMANNOSAMINE KINASE"/>
    <property type="match status" value="1"/>
</dbReference>
<feature type="region of interest" description="Disordered" evidence="2">
    <location>
        <begin position="1"/>
        <end position="32"/>
    </location>
</feature>
<dbReference type="SUPFAM" id="SSF53067">
    <property type="entry name" value="Actin-like ATPase domain"/>
    <property type="match status" value="1"/>
</dbReference>
<dbReference type="SUPFAM" id="SSF46785">
    <property type="entry name" value="Winged helix' DNA-binding domain"/>
    <property type="match status" value="1"/>
</dbReference>
<name>A0ABW9KJ19_9BACT</name>
<sequence>MPGGGTRGNGGGMSSKRSLPAGKRRFDLHSEDPASSELARDINRDIILELLRRRQPIARVDLARLSGLQRSTVSLIVEQLLRERWIVEGATVRTARGRRPTMLSLNADLVMLVADIRPSHAVCAVVDLNGHFLARQSVPVASDPEIGVQRIAETLERMRDEFARKSFEGVGISVPGRVHPETQRLLWAPNLRWHDFDIHAVLEERLGLQVEMDNAANACMLSELWFGRMDKFRNAVLVTISEGVGAAVLANGQLLMGKDGMAGEFGHILVDPNGPQCNCGERGCWEMFASTRAVLRHYNDRAPEQPALTFTHLISLADQGDTNALEALEEQARWVARGLRMITAALSPETILFAGDISACWERSGPMVERALSQRMLVGTPPTLLAIGDGEMARLRGAAALVLQRHSDYHRSTATAQRAPEREAVAQA</sequence>
<proteinExistence type="inferred from homology"/>
<dbReference type="InterPro" id="IPR049874">
    <property type="entry name" value="ROK_cs"/>
</dbReference>
<evidence type="ECO:0000313" key="3">
    <source>
        <dbReference type="EMBL" id="MFN2974460.1"/>
    </source>
</evidence>
<dbReference type="Gene3D" id="1.10.10.10">
    <property type="entry name" value="Winged helix-like DNA-binding domain superfamily/Winged helix DNA-binding domain"/>
    <property type="match status" value="1"/>
</dbReference>
<dbReference type="PROSITE" id="PS01125">
    <property type="entry name" value="ROK"/>
    <property type="match status" value="1"/>
</dbReference>
<reference evidence="3 4" key="1">
    <citation type="submission" date="2024-12" db="EMBL/GenBank/DDBJ databases">
        <authorList>
            <person name="Lee Y."/>
        </authorList>
    </citation>
    <scope>NUCLEOTIDE SEQUENCE [LARGE SCALE GENOMIC DNA]</scope>
    <source>
        <strain evidence="3 4">03SUJ4</strain>
    </source>
</reference>
<dbReference type="Pfam" id="PF00480">
    <property type="entry name" value="ROK"/>
    <property type="match status" value="1"/>
</dbReference>
<dbReference type="InterPro" id="IPR036390">
    <property type="entry name" value="WH_DNA-bd_sf"/>
</dbReference>
<dbReference type="Gene3D" id="3.30.420.40">
    <property type="match status" value="2"/>
</dbReference>
<keyword evidence="4" id="KW-1185">Reference proteome</keyword>
<feature type="compositionally biased region" description="Gly residues" evidence="2">
    <location>
        <begin position="1"/>
        <end position="13"/>
    </location>
</feature>